<dbReference type="NCBIfam" id="TIGR04183">
    <property type="entry name" value="Por_Secre_tail"/>
    <property type="match status" value="1"/>
</dbReference>
<dbReference type="Pfam" id="PF08787">
    <property type="entry name" value="Alginate_lyase2"/>
    <property type="match status" value="1"/>
</dbReference>
<reference evidence="6" key="1">
    <citation type="journal article" date="2019" name="Int. J. Syst. Evol. Microbiol.">
        <title>The Global Catalogue of Microorganisms (GCM) 10K type strain sequencing project: providing services to taxonomists for standard genome sequencing and annotation.</title>
        <authorList>
            <consortium name="The Broad Institute Genomics Platform"/>
            <consortium name="The Broad Institute Genome Sequencing Center for Infectious Disease"/>
            <person name="Wu L."/>
            <person name="Ma J."/>
        </authorList>
    </citation>
    <scope>NUCLEOTIDE SEQUENCE [LARGE SCALE GENOMIC DNA]</scope>
    <source>
        <strain evidence="6">JCM 17106</strain>
    </source>
</reference>
<dbReference type="Gene3D" id="2.160.20.10">
    <property type="entry name" value="Single-stranded right-handed beta-helix, Pectin lyase-like"/>
    <property type="match status" value="1"/>
</dbReference>
<dbReference type="InterPro" id="IPR011050">
    <property type="entry name" value="Pectin_lyase_fold/virulence"/>
</dbReference>
<dbReference type="InterPro" id="IPR014895">
    <property type="entry name" value="Alginate_lyase_2"/>
</dbReference>
<keyword evidence="3" id="KW-1133">Transmembrane helix</keyword>
<dbReference type="InterPro" id="IPR026444">
    <property type="entry name" value="Secre_tail"/>
</dbReference>
<feature type="region of interest" description="Disordered" evidence="2">
    <location>
        <begin position="813"/>
        <end position="832"/>
    </location>
</feature>
<evidence type="ECO:0000256" key="1">
    <source>
        <dbReference type="ARBA" id="ARBA00022729"/>
    </source>
</evidence>
<dbReference type="Pfam" id="PF14592">
    <property type="entry name" value="Chondroitinas_B"/>
    <property type="match status" value="1"/>
</dbReference>
<keyword evidence="1" id="KW-0732">Signal</keyword>
<dbReference type="Proteomes" id="UP001500459">
    <property type="component" value="Unassembled WGS sequence"/>
</dbReference>
<accession>A0ABP7XEE0</accession>
<dbReference type="InterPro" id="IPR000421">
    <property type="entry name" value="FA58C"/>
</dbReference>
<dbReference type="InterPro" id="IPR013320">
    <property type="entry name" value="ConA-like_dom_sf"/>
</dbReference>
<feature type="domain" description="F5/8 type C" evidence="4">
    <location>
        <begin position="1087"/>
        <end position="1232"/>
    </location>
</feature>
<dbReference type="Gene3D" id="2.60.40.10">
    <property type="entry name" value="Immunoglobulins"/>
    <property type="match status" value="4"/>
</dbReference>
<dbReference type="SUPFAM" id="SSF49899">
    <property type="entry name" value="Concanavalin A-like lectins/glucanases"/>
    <property type="match status" value="1"/>
</dbReference>
<dbReference type="EMBL" id="BAABCW010000003">
    <property type="protein sequence ID" value="GAA4113521.1"/>
    <property type="molecule type" value="Genomic_DNA"/>
</dbReference>
<sequence length="1712" mass="183869">MKNSHTSLSGANYVSDTCTCTFLLKRIKKKTISFSLIIAALLISPQIFATDYTVNSADEFNDLSLSPGDVVTWENGNYSDQEINFSNGNGTASNPIILQAETPGGVIFGGSSTVLIAADYVIIDGFYWKDGEGANNHVQFRNGSSYANNSTIRNCAFNDLGESGTDKHRWIVLYGTNNIVENCSFFNKRSPGALILVELEYNDFNPVGHIIRNNYFYNYVARPDGETHAGDSETIRVGTSEYQDKSASVLVENNYFQEADGENEIITNKSANNTYKHNTFRNCHGSLVLRHGANAWVEGNFFLGENKEGSGGIRVTDSYHTIINNYMQGLNNADDIWNNGITLVGGSDASGGTGNGYQRVDDILVAFNTIYNADDPLFYNDRSSYDPTGVFAYNLVYSTNGTLVSGDISGTGQGMTYVGNIFGGSDLGLSDSGFTEADANFSASGEIFKPSSSGVAANAAGSSYNSVVGFDIEGRTRPGSNMDVGAHEISGGSGSVIYGPITDSQVGDIVGACFLDAYASPLSECGATNTNLLTVTAVSEFSAAAQSKSVSITSNVDWTVTDNQSWISITPTSGSNDGTISITTTENTSTSERNGTVTVSGGGISRTINITQTGQTITNPEDCTEGTNLSLSSSIDNYSTQENTTNTVTNILDENTSNRWSASGFPQYAVIDLGGEYDVNEINLAPYEDRAYQFIVEGSANSATSGFSTLIDATENTNGGSVINRSFDSQSVRYVKLTITGASGYDGSWSSIHSFEILCAGNTTTPDELTVSSVSDFNAEGQSRSVTITSNVDWTVTDNQSWISITPTSGSNDGTISITTTENTSTSERNGTVTVSGGGISRTINITQTGQTITNPEDCTEGTNLSLSSSIDNYSTQENTTNTVTNILDENTSNRWSASGFPQYAVIDLGGEYDVNEINLAPYEDRAYQFIVEGSANSATSGFSTLIDATENTNGGSVINRSFDSQSVRYVKLTITGASGYDGTWSSIHSFEVLCAGNTTTPDELTVSSVNDFDSKGTTLTAIISSNVAWQATNTASWISISPASGSNNGTISISALENTTTSERTATILVSGGGISRTIAITQQGASSISTECTEGTILSTNGDINDFSTEQNSTNGVANLIDGNTTDNRWSAENYPQYAVIDLGASYAVDQINLYPYESRAYQFLVEGSTTSADSGFSTLTDATDNASGSTVINKSFDTQNVRYIRLTVTGASDYTGSWISIREFEVICAGGSTPTTDILSVSSIGTFDSDDSSQTVNVTSNIDWTVAEDISWVSIDRTNGSNNGSFNISVSENTSVNSRTAIVTVNADGLSREINVSQNGTSSNTDLDPRLAPSENFDLSNWNINVPIDRGDGISTNISVVQLNNKYELMNVEGRDYFFTGPDGGMVFINYPKDAPKTSTRTSYTRTELRELLTGDSPSASNPANNWYFSSSDEIPEEAGGIDGVLTATLAVNHVTTDGNSNHKGRVIVGQIHASSNEPNRLYYHKLPEHDKGAIYVVHEDFSGDETYYNIIGNYIEDESDSGSLNDEITEPSDGIELNERFSYKIEVVGNDQWVTISRDGKDDVVKYINMDGSDYENDWMYFKAGVYSQNNTTDIDNDYDQATFYALNQSHGSIDKSINTDKNDNAYNIKIFPTQFNTDLTVTFSSSLEEIGSLKIIDLAGRIVAEDHQLKSGDKINIAGNLQAGMYMVQLRDSYGKILTSQKVIKSN</sequence>
<protein>
    <recommendedName>
        <fullName evidence="4">F5/8 type C domain-containing protein</fullName>
    </recommendedName>
</protein>
<dbReference type="InterPro" id="IPR012334">
    <property type="entry name" value="Pectin_lyas_fold"/>
</dbReference>
<feature type="compositionally biased region" description="Low complexity" evidence="2">
    <location>
        <begin position="578"/>
        <end position="596"/>
    </location>
</feature>
<keyword evidence="6" id="KW-1185">Reference proteome</keyword>
<dbReference type="PROSITE" id="PS50022">
    <property type="entry name" value="FA58C_3"/>
    <property type="match status" value="3"/>
</dbReference>
<evidence type="ECO:0000313" key="6">
    <source>
        <dbReference type="Proteomes" id="UP001500459"/>
    </source>
</evidence>
<dbReference type="Pfam" id="PF13004">
    <property type="entry name" value="BACON"/>
    <property type="match status" value="4"/>
</dbReference>
<organism evidence="5 6">
    <name type="scientific">Aquimarina addita</name>
    <dbReference type="NCBI Taxonomy" id="870485"/>
    <lineage>
        <taxon>Bacteria</taxon>
        <taxon>Pseudomonadati</taxon>
        <taxon>Bacteroidota</taxon>
        <taxon>Flavobacteriia</taxon>
        <taxon>Flavobacteriales</taxon>
        <taxon>Flavobacteriaceae</taxon>
        <taxon>Aquimarina</taxon>
    </lineage>
</organism>
<evidence type="ECO:0000259" key="4">
    <source>
        <dbReference type="PROSITE" id="PS50022"/>
    </source>
</evidence>
<gene>
    <name evidence="5" type="ORF">GCM10022393_12580</name>
</gene>
<dbReference type="InterPro" id="IPR008979">
    <property type="entry name" value="Galactose-bd-like_sf"/>
</dbReference>
<feature type="transmembrane region" description="Helical" evidence="3">
    <location>
        <begin position="31"/>
        <end position="49"/>
    </location>
</feature>
<proteinExistence type="predicted"/>
<dbReference type="SUPFAM" id="SSF49785">
    <property type="entry name" value="Galactose-binding domain-like"/>
    <property type="match status" value="3"/>
</dbReference>
<feature type="compositionally biased region" description="Low complexity" evidence="2">
    <location>
        <begin position="814"/>
        <end position="832"/>
    </location>
</feature>
<feature type="domain" description="F5/8 type C" evidence="4">
    <location>
        <begin position="605"/>
        <end position="762"/>
    </location>
</feature>
<dbReference type="RefSeq" id="WP_344925696.1">
    <property type="nucleotide sequence ID" value="NZ_BAABCW010000003.1"/>
</dbReference>
<evidence type="ECO:0000256" key="2">
    <source>
        <dbReference type="SAM" id="MobiDB-lite"/>
    </source>
</evidence>
<feature type="region of interest" description="Disordered" evidence="2">
    <location>
        <begin position="577"/>
        <end position="596"/>
    </location>
</feature>
<dbReference type="SUPFAM" id="SSF51126">
    <property type="entry name" value="Pectin lyase-like"/>
    <property type="match status" value="1"/>
</dbReference>
<comment type="caution">
    <text evidence="5">The sequence shown here is derived from an EMBL/GenBank/DDBJ whole genome shotgun (WGS) entry which is preliminary data.</text>
</comment>
<dbReference type="CDD" id="cd14948">
    <property type="entry name" value="BACON"/>
    <property type="match status" value="4"/>
</dbReference>
<dbReference type="CDD" id="cd14251">
    <property type="entry name" value="PL-6"/>
    <property type="match status" value="1"/>
</dbReference>
<dbReference type="InterPro" id="IPR039513">
    <property type="entry name" value="PL-6"/>
</dbReference>
<dbReference type="InterPro" id="IPR024361">
    <property type="entry name" value="BACON"/>
</dbReference>
<dbReference type="Gene3D" id="2.60.120.260">
    <property type="entry name" value="Galactose-binding domain-like"/>
    <property type="match status" value="3"/>
</dbReference>
<keyword evidence="3" id="KW-0812">Transmembrane</keyword>
<keyword evidence="3" id="KW-0472">Membrane</keyword>
<evidence type="ECO:0000313" key="5">
    <source>
        <dbReference type="EMBL" id="GAA4113521.1"/>
    </source>
</evidence>
<dbReference type="Gene3D" id="2.60.120.200">
    <property type="match status" value="1"/>
</dbReference>
<evidence type="ECO:0000256" key="3">
    <source>
        <dbReference type="SAM" id="Phobius"/>
    </source>
</evidence>
<feature type="domain" description="F5/8 type C" evidence="4">
    <location>
        <begin position="841"/>
        <end position="998"/>
    </location>
</feature>
<dbReference type="InterPro" id="IPR006626">
    <property type="entry name" value="PbH1"/>
</dbReference>
<dbReference type="SMART" id="SM00710">
    <property type="entry name" value="PbH1"/>
    <property type="match status" value="6"/>
</dbReference>
<name>A0ABP7XEE0_9FLAO</name>
<dbReference type="InterPro" id="IPR013783">
    <property type="entry name" value="Ig-like_fold"/>
</dbReference>
<dbReference type="Pfam" id="PF22633">
    <property type="entry name" value="F5_F8_type_C_2"/>
    <property type="match status" value="3"/>
</dbReference>